<evidence type="ECO:0000259" key="3">
    <source>
        <dbReference type="Pfam" id="PF10615"/>
    </source>
</evidence>
<proteinExistence type="predicted"/>
<evidence type="ECO:0000259" key="2">
    <source>
        <dbReference type="Pfam" id="PF01243"/>
    </source>
</evidence>
<dbReference type="InterPro" id="IPR052019">
    <property type="entry name" value="F420H2_bilvrd_red/Heme_oxyg"/>
</dbReference>
<dbReference type="GO" id="GO:0070967">
    <property type="term" value="F:coenzyme F420 binding"/>
    <property type="evidence" value="ECO:0007669"/>
    <property type="project" value="TreeGrafter"/>
</dbReference>
<dbReference type="AlphaFoldDB" id="A0A1T4QUQ6"/>
<evidence type="ECO:0008006" key="6">
    <source>
        <dbReference type="Google" id="ProtNLM"/>
    </source>
</evidence>
<dbReference type="Pfam" id="PF10615">
    <property type="entry name" value="DUF2470"/>
    <property type="match status" value="1"/>
</dbReference>
<dbReference type="InterPro" id="IPR011576">
    <property type="entry name" value="Pyridox_Oxase_N"/>
</dbReference>
<dbReference type="GO" id="GO:0016627">
    <property type="term" value="F:oxidoreductase activity, acting on the CH-CH group of donors"/>
    <property type="evidence" value="ECO:0007669"/>
    <property type="project" value="TreeGrafter"/>
</dbReference>
<keyword evidence="1" id="KW-0560">Oxidoreductase</keyword>
<reference evidence="4 5" key="1">
    <citation type="submission" date="2017-02" db="EMBL/GenBank/DDBJ databases">
        <authorList>
            <person name="Peterson S.W."/>
        </authorList>
    </citation>
    <scope>NUCLEOTIDE SEQUENCE [LARGE SCALE GENOMIC DNA]</scope>
    <source>
        <strain evidence="4 5">ATCC 700028</strain>
    </source>
</reference>
<dbReference type="SUPFAM" id="SSF50475">
    <property type="entry name" value="FMN-binding split barrel"/>
    <property type="match status" value="1"/>
</dbReference>
<organism evidence="4 5">
    <name type="scientific">Cetobacterium ceti</name>
    <dbReference type="NCBI Taxonomy" id="180163"/>
    <lineage>
        <taxon>Bacteria</taxon>
        <taxon>Fusobacteriati</taxon>
        <taxon>Fusobacteriota</taxon>
        <taxon>Fusobacteriia</taxon>
        <taxon>Fusobacteriales</taxon>
        <taxon>Fusobacteriaceae</taxon>
        <taxon>Cetobacterium</taxon>
    </lineage>
</organism>
<sequence length="251" mass="29044">MKNLDKNIILSHMNKEHMDSIINIIHKFTTEKNISKALMTDIDSTGIYFSIDDKKNIKVPFPKEVPVEEIPKTIIEMSKNAGKVEDKSKEILDELEEYISSFSSLTLGTLSPENRVTLTYAPFVKKDNDFYILISEVADHYINLKTNPDNFEIMFLEDENKAISPLVRKRARFYSKCEFIEKNEEILDLFENKLGPHVKSVRNMEDFHLVKLTLLNGRFVKGFGQAYLIENNKIIHMTGTNKGHKWNLKGI</sequence>
<dbReference type="STRING" id="180163.SAMN02745174_02459"/>
<dbReference type="InterPro" id="IPR012349">
    <property type="entry name" value="Split_barrel_FMN-bd"/>
</dbReference>
<dbReference type="InterPro" id="IPR026324">
    <property type="entry name" value="Haem_oxygenase_HugZ"/>
</dbReference>
<accession>A0A1T4QUQ6</accession>
<dbReference type="Gene3D" id="3.20.180.10">
    <property type="entry name" value="PNP-oxidase-like"/>
    <property type="match status" value="1"/>
</dbReference>
<dbReference type="EMBL" id="FUWX01000032">
    <property type="protein sequence ID" value="SKA07490.1"/>
    <property type="molecule type" value="Genomic_DNA"/>
</dbReference>
<name>A0A1T4QUQ6_9FUSO</name>
<dbReference type="NCBIfam" id="TIGR04109">
    <property type="entry name" value="heme_ox_HugZ"/>
    <property type="match status" value="1"/>
</dbReference>
<dbReference type="PANTHER" id="PTHR35176:SF6">
    <property type="entry name" value="HEME OXYGENASE HI_0854-RELATED"/>
    <property type="match status" value="1"/>
</dbReference>
<dbReference type="Gene3D" id="2.30.110.10">
    <property type="entry name" value="Electron Transport, Fmn-binding Protein, Chain A"/>
    <property type="match status" value="1"/>
</dbReference>
<feature type="domain" description="Pyridoxamine 5'-phosphate oxidase N-terminal" evidence="2">
    <location>
        <begin position="92"/>
        <end position="220"/>
    </location>
</feature>
<dbReference type="RefSeq" id="WP_078694881.1">
    <property type="nucleotide sequence ID" value="NZ_FUWX01000032.1"/>
</dbReference>
<evidence type="ECO:0000313" key="5">
    <source>
        <dbReference type="Proteomes" id="UP000191153"/>
    </source>
</evidence>
<dbReference type="OrthoDB" id="92793at2"/>
<protein>
    <recommendedName>
        <fullName evidence="6">Pyridoxamine 5'-phosphate oxidase putative domain-containing protein</fullName>
    </recommendedName>
</protein>
<feature type="domain" description="DUF2470" evidence="3">
    <location>
        <begin position="9"/>
        <end position="77"/>
    </location>
</feature>
<dbReference type="Proteomes" id="UP000191153">
    <property type="component" value="Unassembled WGS sequence"/>
</dbReference>
<dbReference type="Pfam" id="PF01243">
    <property type="entry name" value="PNPOx_N"/>
    <property type="match status" value="1"/>
</dbReference>
<keyword evidence="5" id="KW-1185">Reference proteome</keyword>
<dbReference type="InterPro" id="IPR037119">
    <property type="entry name" value="Haem_oxidase_HugZ-like_sf"/>
</dbReference>
<gene>
    <name evidence="4" type="ORF">SAMN02745174_02459</name>
</gene>
<dbReference type="GO" id="GO:0005829">
    <property type="term" value="C:cytosol"/>
    <property type="evidence" value="ECO:0007669"/>
    <property type="project" value="TreeGrafter"/>
</dbReference>
<dbReference type="InterPro" id="IPR019595">
    <property type="entry name" value="DUF2470"/>
</dbReference>
<evidence type="ECO:0000313" key="4">
    <source>
        <dbReference type="EMBL" id="SKA07490.1"/>
    </source>
</evidence>
<dbReference type="PANTHER" id="PTHR35176">
    <property type="entry name" value="HEME OXYGENASE HI_0854-RELATED"/>
    <property type="match status" value="1"/>
</dbReference>
<evidence type="ECO:0000256" key="1">
    <source>
        <dbReference type="ARBA" id="ARBA00023002"/>
    </source>
</evidence>